<dbReference type="GeneID" id="67023355"/>
<gene>
    <name evidence="3" type="ORF">RhiXN_01073</name>
</gene>
<accession>A0A8H8NX31</accession>
<feature type="transmembrane region" description="Helical" evidence="2">
    <location>
        <begin position="12"/>
        <end position="31"/>
    </location>
</feature>
<dbReference type="Proteomes" id="UP000650533">
    <property type="component" value="Chromosome 4"/>
</dbReference>
<protein>
    <submittedName>
        <fullName evidence="3">Glycosyltransferase family 25 protein</fullName>
    </submittedName>
</protein>
<feature type="compositionally biased region" description="Basic and acidic residues" evidence="1">
    <location>
        <begin position="233"/>
        <end position="246"/>
    </location>
</feature>
<name>A0A8H8NX31_9AGAM</name>
<feature type="transmembrane region" description="Helical" evidence="2">
    <location>
        <begin position="83"/>
        <end position="104"/>
    </location>
</feature>
<sequence length="495" mass="56323">MSEPYPNTQYCWGLLVGISVMIMYWPSQLRYRGRYQTARTRSTHAREELAQVAHVTRAEMSKRAPVFDPHCAMALAGVHTQCYFLWLLAILSITYCIVGLIVFLRPHPLFPIPNSTEYEAQSGLFTEAEGNVPVQHSTPRIYMLNLPRRTDRRERMMKLRAATGLSWTFVDSTDSNAEIVTQIMERVRWIRAAAHLHAIDSNFRGWWSDHHDVFEWRHMSNDSESEPSSELWELARSDPASADHTHPLPVPPSIDQRPPLEVATSRIIPRNGEAQDSRQTLKNNPLFNTSTNSARTATRGVTNTLTPRLPKLPYWRVLTRAAIACWHSHISVIREIALETIQAGTSDAGVIILEDDIDMEVDIQQRIGRLWEALPPDWDMLFLGHCWSAEGTYPPLRSHDQLHPSHSPKCTHAYAISRKGARRLVELLRKPSVAYSRPLDTAFLDLIRSNLVNAYSVHPSVVIQTKNTPSDIFPGNGSRWRDILQMPALKGSEKI</sequence>
<proteinExistence type="predicted"/>
<organism evidence="3 4">
    <name type="scientific">Rhizoctonia solani</name>
    <dbReference type="NCBI Taxonomy" id="456999"/>
    <lineage>
        <taxon>Eukaryota</taxon>
        <taxon>Fungi</taxon>
        <taxon>Dikarya</taxon>
        <taxon>Basidiomycota</taxon>
        <taxon>Agaricomycotina</taxon>
        <taxon>Agaricomycetes</taxon>
        <taxon>Cantharellales</taxon>
        <taxon>Ceratobasidiaceae</taxon>
        <taxon>Rhizoctonia</taxon>
    </lineage>
</organism>
<keyword evidence="3" id="KW-0808">Transferase</keyword>
<evidence type="ECO:0000313" key="4">
    <source>
        <dbReference type="Proteomes" id="UP000650533"/>
    </source>
</evidence>
<dbReference type="GO" id="GO:0016740">
    <property type="term" value="F:transferase activity"/>
    <property type="evidence" value="ECO:0007669"/>
    <property type="project" value="UniProtKB-KW"/>
</dbReference>
<dbReference type="AlphaFoldDB" id="A0A8H8NX31"/>
<evidence type="ECO:0000256" key="1">
    <source>
        <dbReference type="SAM" id="MobiDB-lite"/>
    </source>
</evidence>
<dbReference type="RefSeq" id="XP_043179904.1">
    <property type="nucleotide sequence ID" value="XM_043320892.1"/>
</dbReference>
<keyword evidence="2" id="KW-0812">Transmembrane</keyword>
<dbReference type="EMBL" id="CP059661">
    <property type="protein sequence ID" value="QRW19667.1"/>
    <property type="molecule type" value="Genomic_DNA"/>
</dbReference>
<evidence type="ECO:0000256" key="2">
    <source>
        <dbReference type="SAM" id="Phobius"/>
    </source>
</evidence>
<evidence type="ECO:0000313" key="3">
    <source>
        <dbReference type="EMBL" id="QRW19667.1"/>
    </source>
</evidence>
<keyword evidence="2" id="KW-1133">Transmembrane helix</keyword>
<reference evidence="3" key="1">
    <citation type="submission" date="2020-05" db="EMBL/GenBank/DDBJ databases">
        <title>Evolutionary and genomic comparisons of hybrid uninucleate and nonhybrid Rhizoctonia fungi.</title>
        <authorList>
            <person name="Li C."/>
            <person name="Chen X."/>
        </authorList>
    </citation>
    <scope>NUCLEOTIDE SEQUENCE</scope>
    <source>
        <strain evidence="3">AG-1 IA</strain>
    </source>
</reference>
<feature type="region of interest" description="Disordered" evidence="1">
    <location>
        <begin position="228"/>
        <end position="256"/>
    </location>
</feature>
<keyword evidence="2" id="KW-0472">Membrane</keyword>
<dbReference type="KEGG" id="rsx:RhiXN_01073"/>